<reference evidence="2" key="1">
    <citation type="submission" date="2020-10" db="EMBL/GenBank/DDBJ databases">
        <authorList>
            <person name="Kikuchi T."/>
        </authorList>
    </citation>
    <scope>NUCLEOTIDE SEQUENCE</scope>
    <source>
        <strain evidence="2">NKZ352</strain>
    </source>
</reference>
<dbReference type="EMBL" id="CAJGYM010000062">
    <property type="protein sequence ID" value="CAD6195928.1"/>
    <property type="molecule type" value="Genomic_DNA"/>
</dbReference>
<dbReference type="AlphaFoldDB" id="A0A8S1HLN3"/>
<comment type="caution">
    <text evidence="2">The sequence shown here is derived from an EMBL/GenBank/DDBJ whole genome shotgun (WGS) entry which is preliminary data.</text>
</comment>
<feature type="transmembrane region" description="Helical" evidence="1">
    <location>
        <begin position="187"/>
        <end position="207"/>
    </location>
</feature>
<dbReference type="Proteomes" id="UP000835052">
    <property type="component" value="Unassembled WGS sequence"/>
</dbReference>
<feature type="transmembrane region" description="Helical" evidence="1">
    <location>
        <begin position="47"/>
        <end position="66"/>
    </location>
</feature>
<feature type="transmembrane region" description="Helical" evidence="1">
    <location>
        <begin position="282"/>
        <end position="300"/>
    </location>
</feature>
<keyword evidence="3" id="KW-1185">Reference proteome</keyword>
<proteinExistence type="predicted"/>
<evidence type="ECO:0000256" key="1">
    <source>
        <dbReference type="SAM" id="Phobius"/>
    </source>
</evidence>
<feature type="transmembrane region" description="Helical" evidence="1">
    <location>
        <begin position="78"/>
        <end position="102"/>
    </location>
</feature>
<protein>
    <submittedName>
        <fullName evidence="2">Uncharacterized protein</fullName>
    </submittedName>
</protein>
<gene>
    <name evidence="2" type="ORF">CAUJ_LOCUS11846</name>
</gene>
<accession>A0A8S1HLN3</accession>
<dbReference type="OrthoDB" id="5824177at2759"/>
<name>A0A8S1HLN3_9PELO</name>
<feature type="transmembrane region" description="Helical" evidence="1">
    <location>
        <begin position="331"/>
        <end position="348"/>
    </location>
</feature>
<organism evidence="2 3">
    <name type="scientific">Caenorhabditis auriculariae</name>
    <dbReference type="NCBI Taxonomy" id="2777116"/>
    <lineage>
        <taxon>Eukaryota</taxon>
        <taxon>Metazoa</taxon>
        <taxon>Ecdysozoa</taxon>
        <taxon>Nematoda</taxon>
        <taxon>Chromadorea</taxon>
        <taxon>Rhabditida</taxon>
        <taxon>Rhabditina</taxon>
        <taxon>Rhabditomorpha</taxon>
        <taxon>Rhabditoidea</taxon>
        <taxon>Rhabditidae</taxon>
        <taxon>Peloderinae</taxon>
        <taxon>Caenorhabditis</taxon>
    </lineage>
</organism>
<evidence type="ECO:0000313" key="3">
    <source>
        <dbReference type="Proteomes" id="UP000835052"/>
    </source>
</evidence>
<keyword evidence="1" id="KW-0812">Transmembrane</keyword>
<evidence type="ECO:0000313" key="2">
    <source>
        <dbReference type="EMBL" id="CAD6195928.1"/>
    </source>
</evidence>
<keyword evidence="1" id="KW-0472">Membrane</keyword>
<keyword evidence="1" id="KW-1133">Transmembrane helix</keyword>
<sequence>MQLRTLLLCCIALQLCFLYTVIFEVIVWLSLDDFGHLAFTDDLRLFAWLLAIVSISTVVLLVFLIFSASKYSHWQKSYLVLVSLFHLIICVPFYVSGIYLYAVAGNVIQMDTKIRLDFDTVAMFLNQDNKSYVPVKDGIRSAEKVFEVQKRYCCCGKDSPNDFKGFFPSFDHNSSVLIGDYNFTCPFFSSVGLGCAIVMLLVAPFLYSQFEMDRRRARAAYIRSWRCDLELKLRLEDQKPSHETEIPSDLPVLRAETRAAHPDYGITDNTVLVGYHEMRNPICVASVVILVIVLYGTTIFTLTLSIQSVVPTVCNVLTMTLFIYRQYTVKLINAIFFFSSFASISLAQDECCQRLILSYPTGDAIPPGCEKLKCTEAPVHVEKSLASANDVAYFLNNAVNISTLTVINNGNRFNMLNVERIFHEERGPAVLLKDVDLHKDAFVNLKKIEVKDVSLYCEDQNLVVIEGNCHEAVQSGK</sequence>